<dbReference type="GO" id="GO:0004622">
    <property type="term" value="F:phosphatidylcholine lysophospholipase activity"/>
    <property type="evidence" value="ECO:0007669"/>
    <property type="project" value="TreeGrafter"/>
</dbReference>
<dbReference type="InterPro" id="IPR051532">
    <property type="entry name" value="Ester_Hydrolysis_Enzymes"/>
</dbReference>
<dbReference type="Proteomes" id="UP000031532">
    <property type="component" value="Unassembled WGS sequence"/>
</dbReference>
<protein>
    <submittedName>
        <fullName evidence="2">G-D-S-L family lipolytic protein</fullName>
    </submittedName>
</protein>
<dbReference type="Pfam" id="PF13472">
    <property type="entry name" value="Lipase_GDSL_2"/>
    <property type="match status" value="1"/>
</dbReference>
<evidence type="ECO:0000313" key="3">
    <source>
        <dbReference type="Proteomes" id="UP000031532"/>
    </source>
</evidence>
<evidence type="ECO:0000313" key="2">
    <source>
        <dbReference type="EMBL" id="NHC35738.1"/>
    </source>
</evidence>
<dbReference type="EMBL" id="JTJC03000003">
    <property type="protein sequence ID" value="NHC35738.1"/>
    <property type="molecule type" value="Genomic_DNA"/>
</dbReference>
<dbReference type="PANTHER" id="PTHR30383:SF5">
    <property type="entry name" value="SGNH HYDROLASE-TYPE ESTERASE DOMAIN-CONTAINING PROTEIN"/>
    <property type="match status" value="1"/>
</dbReference>
<dbReference type="SUPFAM" id="SSF52266">
    <property type="entry name" value="SGNH hydrolase"/>
    <property type="match status" value="1"/>
</dbReference>
<dbReference type="InterPro" id="IPR013830">
    <property type="entry name" value="SGNH_hydro"/>
</dbReference>
<gene>
    <name evidence="2" type="ORF">QH73_0013905</name>
</gene>
<dbReference type="OrthoDB" id="2513075at2"/>
<comment type="caution">
    <text evidence="2">The sequence shown here is derived from an EMBL/GenBank/DDBJ whole genome shotgun (WGS) entry which is preliminary data.</text>
</comment>
<dbReference type="PANTHER" id="PTHR30383">
    <property type="entry name" value="THIOESTERASE 1/PROTEASE 1/LYSOPHOSPHOLIPASE L1"/>
    <property type="match status" value="1"/>
</dbReference>
<proteinExistence type="predicted"/>
<dbReference type="RefSeq" id="WP_039713311.1">
    <property type="nucleotide sequence ID" value="NZ_JTJC03000003.1"/>
</dbReference>
<keyword evidence="3" id="KW-1185">Reference proteome</keyword>
<accession>A0A9X5E6C6</accession>
<feature type="domain" description="SGNH hydrolase-type esterase" evidence="1">
    <location>
        <begin position="74"/>
        <end position="231"/>
    </location>
</feature>
<name>A0A9X5E6C6_9CYAN</name>
<reference evidence="2 3" key="1">
    <citation type="journal article" date="2015" name="Genome Announc.">
        <title>Draft Genome Sequence of the Terrestrial Cyanobacterium Scytonema millei VB511283, Isolated from Eastern India.</title>
        <authorList>
            <person name="Sen D."/>
            <person name="Chandrababunaidu M.M."/>
            <person name="Singh D."/>
            <person name="Sanghi N."/>
            <person name="Ghorai A."/>
            <person name="Mishra G.P."/>
            <person name="Madduluri M."/>
            <person name="Adhikary S.P."/>
            <person name="Tripathy S."/>
        </authorList>
    </citation>
    <scope>NUCLEOTIDE SEQUENCE [LARGE SCALE GENOMIC DNA]</scope>
    <source>
        <strain evidence="2 3">VB511283</strain>
    </source>
</reference>
<evidence type="ECO:0000259" key="1">
    <source>
        <dbReference type="Pfam" id="PF13472"/>
    </source>
</evidence>
<dbReference type="AlphaFoldDB" id="A0A9X5E6C6"/>
<dbReference type="InterPro" id="IPR036514">
    <property type="entry name" value="SGNH_hydro_sf"/>
</dbReference>
<sequence>MKVLFFSLGFNVIGLVLATLFIAKKGGISYLQLKLSRLKQKPDRLRLQVANPVYYLQRISQFQLAPISNSDIVFLGDSITDECEWSELLENPHIKNRGISGDTTMGVLNRLEDIVSSQPAKIFMMIGINNFIHYQQSAAEILGDYQKIIVGICERSPNTEVFLQSVLPINRAKSGLNVSDREILQLNSALQKLATEYSLTYIDLSSYLSDEQHQLKECYTLDGVHLNGQAYSIWKHVIEKYV</sequence>
<organism evidence="2 3">
    <name type="scientific">Scytonema millei VB511283</name>
    <dbReference type="NCBI Taxonomy" id="1245923"/>
    <lineage>
        <taxon>Bacteria</taxon>
        <taxon>Bacillati</taxon>
        <taxon>Cyanobacteriota</taxon>
        <taxon>Cyanophyceae</taxon>
        <taxon>Nostocales</taxon>
        <taxon>Scytonemataceae</taxon>
        <taxon>Scytonema</taxon>
    </lineage>
</organism>
<dbReference type="Gene3D" id="3.40.50.1110">
    <property type="entry name" value="SGNH hydrolase"/>
    <property type="match status" value="1"/>
</dbReference>